<proteinExistence type="predicted"/>
<organism evidence="1 2">
    <name type="scientific">Mesorhizobium erdmanii</name>
    <dbReference type="NCBI Taxonomy" id="1777866"/>
    <lineage>
        <taxon>Bacteria</taxon>
        <taxon>Pseudomonadati</taxon>
        <taxon>Pseudomonadota</taxon>
        <taxon>Alphaproteobacteria</taxon>
        <taxon>Hyphomicrobiales</taxon>
        <taxon>Phyllobacteriaceae</taxon>
        <taxon>Mesorhizobium</taxon>
    </lineage>
</organism>
<evidence type="ECO:0000313" key="2">
    <source>
        <dbReference type="Proteomes" id="UP000503339"/>
    </source>
</evidence>
<sequence length="94" mass="9995">MRYQFSEQLRNDVSSAVHTAFKTVGIVNITAIAEQVRVSNLAENVALEDVEHLVLNAAQALGAAIEFDGLGGSCLLESGLAADSGPDFRNRPHS</sequence>
<dbReference type="Proteomes" id="UP000503339">
    <property type="component" value="Chromosome"/>
</dbReference>
<dbReference type="KEGG" id="merd:EB233_15010"/>
<dbReference type="EMBL" id="CP033361">
    <property type="protein sequence ID" value="QKC79849.1"/>
    <property type="molecule type" value="Genomic_DNA"/>
</dbReference>
<name>A0A6M7UP86_9HYPH</name>
<accession>A0A6M7UP86</accession>
<dbReference type="RefSeq" id="WP_081293977.1">
    <property type="nucleotide sequence ID" value="NZ_CP033361.1"/>
</dbReference>
<gene>
    <name evidence="1" type="ORF">EB233_15010</name>
</gene>
<evidence type="ECO:0000313" key="1">
    <source>
        <dbReference type="EMBL" id="QKC79849.1"/>
    </source>
</evidence>
<protein>
    <submittedName>
        <fullName evidence="1">Uncharacterized protein</fullName>
    </submittedName>
</protein>
<dbReference type="AlphaFoldDB" id="A0A6M7UP86"/>
<keyword evidence="2" id="KW-1185">Reference proteome</keyword>
<reference evidence="1 2" key="1">
    <citation type="submission" date="2018-10" db="EMBL/GenBank/DDBJ databases">
        <authorList>
            <person name="Perry B.J."/>
            <person name="Sullivan J.T."/>
            <person name="Murphy R.J.T."/>
            <person name="Ramsay J.P."/>
            <person name="Ronson C.W."/>
        </authorList>
    </citation>
    <scope>NUCLEOTIDE SEQUENCE [LARGE SCALE GENOMIC DNA]</scope>
    <source>
        <strain evidence="1 2">NZP2014</strain>
    </source>
</reference>